<dbReference type="SMART" id="SM00487">
    <property type="entry name" value="DEXDc"/>
    <property type="match status" value="1"/>
</dbReference>
<feature type="domain" description="Helicase ATP-binding" evidence="4">
    <location>
        <begin position="351"/>
        <end position="521"/>
    </location>
</feature>
<evidence type="ECO:0000313" key="6">
    <source>
        <dbReference type="Proteomes" id="UP000280598"/>
    </source>
</evidence>
<dbReference type="InterPro" id="IPR050496">
    <property type="entry name" value="SNF2_RAD54_helicase_repair"/>
</dbReference>
<feature type="region of interest" description="Disordered" evidence="3">
    <location>
        <begin position="60"/>
        <end position="80"/>
    </location>
</feature>
<dbReference type="GO" id="GO:0000724">
    <property type="term" value="P:double-strand break repair via homologous recombination"/>
    <property type="evidence" value="ECO:0007669"/>
    <property type="project" value="TreeGrafter"/>
</dbReference>
<dbReference type="CDD" id="cd18004">
    <property type="entry name" value="DEXHc_RAD54"/>
    <property type="match status" value="1"/>
</dbReference>
<dbReference type="InterPro" id="IPR000330">
    <property type="entry name" value="SNF2_N"/>
</dbReference>
<dbReference type="Pfam" id="PF00176">
    <property type="entry name" value="SNF2-rel_dom"/>
    <property type="match status" value="1"/>
</dbReference>
<comment type="caution">
    <text evidence="5">The sequence shown here is derived from an EMBL/GenBank/DDBJ whole genome shotgun (WGS) entry which is preliminary data.</text>
</comment>
<evidence type="ECO:0000256" key="1">
    <source>
        <dbReference type="ARBA" id="ARBA00022741"/>
    </source>
</evidence>
<accession>A0A3M7HCP0</accession>
<feature type="region of interest" description="Disordered" evidence="3">
    <location>
        <begin position="850"/>
        <end position="871"/>
    </location>
</feature>
<name>A0A3M7HCP0_HORWE</name>
<dbReference type="Proteomes" id="UP000280598">
    <property type="component" value="Unassembled WGS sequence"/>
</dbReference>
<dbReference type="GO" id="GO:0005634">
    <property type="term" value="C:nucleus"/>
    <property type="evidence" value="ECO:0007669"/>
    <property type="project" value="TreeGrafter"/>
</dbReference>
<feature type="compositionally biased region" description="Polar residues" evidence="3">
    <location>
        <begin position="60"/>
        <end position="75"/>
    </location>
</feature>
<dbReference type="Gene3D" id="3.40.50.10810">
    <property type="entry name" value="Tandem AAA-ATPase domain"/>
    <property type="match status" value="1"/>
</dbReference>
<proteinExistence type="predicted"/>
<evidence type="ECO:0000256" key="2">
    <source>
        <dbReference type="ARBA" id="ARBA00022840"/>
    </source>
</evidence>
<dbReference type="PROSITE" id="PS51192">
    <property type="entry name" value="HELICASE_ATP_BIND_1"/>
    <property type="match status" value="1"/>
</dbReference>
<dbReference type="InterPro" id="IPR027417">
    <property type="entry name" value="P-loop_NTPase"/>
</dbReference>
<evidence type="ECO:0000313" key="5">
    <source>
        <dbReference type="EMBL" id="RMZ11123.1"/>
    </source>
</evidence>
<organism evidence="5 6">
    <name type="scientific">Hortaea werneckii</name>
    <name type="common">Black yeast</name>
    <name type="synonym">Cladosporium werneckii</name>
    <dbReference type="NCBI Taxonomy" id="91943"/>
    <lineage>
        <taxon>Eukaryota</taxon>
        <taxon>Fungi</taxon>
        <taxon>Dikarya</taxon>
        <taxon>Ascomycota</taxon>
        <taxon>Pezizomycotina</taxon>
        <taxon>Dothideomycetes</taxon>
        <taxon>Dothideomycetidae</taxon>
        <taxon>Mycosphaerellales</taxon>
        <taxon>Teratosphaeriaceae</taxon>
        <taxon>Hortaea</taxon>
    </lineage>
</organism>
<feature type="compositionally biased region" description="Polar residues" evidence="3">
    <location>
        <begin position="850"/>
        <end position="861"/>
    </location>
</feature>
<evidence type="ECO:0000256" key="3">
    <source>
        <dbReference type="SAM" id="MobiDB-lite"/>
    </source>
</evidence>
<gene>
    <name evidence="5" type="ORF">D0860_03567</name>
</gene>
<dbReference type="GO" id="GO:0007131">
    <property type="term" value="P:reciprocal meiotic recombination"/>
    <property type="evidence" value="ECO:0007669"/>
    <property type="project" value="TreeGrafter"/>
</dbReference>
<dbReference type="FunFam" id="3.40.50.10810:FF:000035">
    <property type="entry name" value="DsDNA-dependent ATPase (Rad54b)"/>
    <property type="match status" value="1"/>
</dbReference>
<dbReference type="PANTHER" id="PTHR45629:SF7">
    <property type="entry name" value="DNA EXCISION REPAIR PROTEIN ERCC-6-RELATED"/>
    <property type="match status" value="1"/>
</dbReference>
<dbReference type="AlphaFoldDB" id="A0A3M7HCP0"/>
<dbReference type="Gene3D" id="1.20.120.850">
    <property type="entry name" value="SWI2/SNF2 ATPases, N-terminal domain"/>
    <property type="match status" value="2"/>
</dbReference>
<dbReference type="GO" id="GO:0015616">
    <property type="term" value="F:DNA translocase activity"/>
    <property type="evidence" value="ECO:0007669"/>
    <property type="project" value="TreeGrafter"/>
</dbReference>
<keyword evidence="2" id="KW-0067">ATP-binding</keyword>
<keyword evidence="1" id="KW-0547">Nucleotide-binding</keyword>
<dbReference type="GO" id="GO:0005524">
    <property type="term" value="F:ATP binding"/>
    <property type="evidence" value="ECO:0007669"/>
    <property type="project" value="InterPro"/>
</dbReference>
<dbReference type="Gene3D" id="3.40.50.300">
    <property type="entry name" value="P-loop containing nucleotide triphosphate hydrolases"/>
    <property type="match status" value="2"/>
</dbReference>
<protein>
    <recommendedName>
        <fullName evidence="4">Helicase ATP-binding domain-containing protein</fullName>
    </recommendedName>
</protein>
<sequence>MWRTSSTTQRRHGISRKHAVIQAPTCRVFPNYTLWRIPDIEENHPVLIPEMKPFRPPTLVNKTPSNSHRFTSSEPPQKKRRICDQGSAEDDVEVTTAAANALRIPKPVKRFQSPAPRKSDEGNQNVFWLSQVANSENDVPEAYYNVLWRKFTMKKNKTWDGDGVLSVRGGYATLQDISGKELGKAACKGLLMIGSELSIGGKDVEVESMISKDEFLAGRPFLGSKNRTVSKPFPDKSDRAKSVENRVQAKPKQLADTQKEKMHVEVAASQASRAGFRAPLLKNTVQTPSKDAPVPVPRHNPNASEALVMKRPKSAPKGKQIVDVVVDPQLTSRLREHQRIGVSFLYECVMGMKDYAGEGAILADEMGLGKTLQTIALLWTLMKQNPIYGDSPVVKKALIVCPVTLITNWKKEIHKWLSKDKVGVFVAENKKNRLTDFTHGKCYNIMIVGYEKLRMIQEDLQKATGIDIVIADEGHRLKTAQNKSALAIKSLNTERRIILSGTPIQNDLAEFYTMVDFVNPGLLNKYSTFKREFETPILKSQQPGASAQDLEKGEARSEELANITGMFILRRTAEILAKYLPQKTEHVLFCRPTAAQAAVYRAIIGSPVFNAALGSPAVSLELINVLKKVCNSPTLLLKKGEKGEDTTKPELLEGVPQSLLKSPGASGKLQVLDTLLHRIRTTTEEKVVLVSNYTSTMDTGLADSIVDNKSSTSGFTREELRDLFSLDEGMDCQTHKLLACKCGGKAAATSDDDEETIEPRNDLASLCQDDSGFVSLEEGSHSPVEELHLDHETGDSAEQVKPKIKFTPGNKVDVVAQEAEIERKKRECFDSAGKAKMLSLMQYSHLDTSNVKAQPKKQATGTAAVDSEDDSEEFDLLETAIEDDALRAALREEGSRVGYVFTKTST</sequence>
<dbReference type="InterPro" id="IPR038718">
    <property type="entry name" value="SNF2-like_sf"/>
</dbReference>
<evidence type="ECO:0000259" key="4">
    <source>
        <dbReference type="PROSITE" id="PS51192"/>
    </source>
</evidence>
<reference evidence="5 6" key="1">
    <citation type="journal article" date="2018" name="BMC Genomics">
        <title>Genomic evidence for intraspecific hybridization in a clonal and extremely halotolerant yeast.</title>
        <authorList>
            <person name="Gostincar C."/>
            <person name="Stajich J.E."/>
            <person name="Zupancic J."/>
            <person name="Zalar P."/>
            <person name="Gunde-Cimerman N."/>
        </authorList>
    </citation>
    <scope>NUCLEOTIDE SEQUENCE [LARGE SCALE GENOMIC DNA]</scope>
    <source>
        <strain evidence="5 6">EXF-562</strain>
    </source>
</reference>
<dbReference type="SUPFAM" id="SSF52540">
    <property type="entry name" value="P-loop containing nucleoside triphosphate hydrolases"/>
    <property type="match status" value="2"/>
</dbReference>
<feature type="region of interest" description="Disordered" evidence="3">
    <location>
        <begin position="227"/>
        <end position="260"/>
    </location>
</feature>
<dbReference type="EMBL" id="QWIS01000056">
    <property type="protein sequence ID" value="RMZ11123.1"/>
    <property type="molecule type" value="Genomic_DNA"/>
</dbReference>
<dbReference type="PANTHER" id="PTHR45629">
    <property type="entry name" value="SNF2/RAD54 FAMILY MEMBER"/>
    <property type="match status" value="1"/>
</dbReference>
<feature type="compositionally biased region" description="Basic and acidic residues" evidence="3">
    <location>
        <begin position="233"/>
        <end position="244"/>
    </location>
</feature>
<dbReference type="InterPro" id="IPR014001">
    <property type="entry name" value="Helicase_ATP-bd"/>
</dbReference>